<evidence type="ECO:0000313" key="1">
    <source>
        <dbReference type="EMBL" id="CAB4013664.1"/>
    </source>
</evidence>
<dbReference type="Proteomes" id="UP001152795">
    <property type="component" value="Unassembled WGS sequence"/>
</dbReference>
<dbReference type="InterPro" id="IPR040350">
    <property type="entry name" value="TMEM272"/>
</dbReference>
<dbReference type="OrthoDB" id="6157510at2759"/>
<dbReference type="AlphaFoldDB" id="A0A6S7I573"/>
<protein>
    <submittedName>
        <fullName evidence="1">Uncharacterized protein</fullName>
    </submittedName>
</protein>
<dbReference type="PANTHER" id="PTHR33444:SF2">
    <property type="entry name" value="MARVEL DOMAIN-CONTAINING PROTEIN"/>
    <property type="match status" value="1"/>
</dbReference>
<organism evidence="1 2">
    <name type="scientific">Paramuricea clavata</name>
    <name type="common">Red gorgonian</name>
    <name type="synonym">Violescent sea-whip</name>
    <dbReference type="NCBI Taxonomy" id="317549"/>
    <lineage>
        <taxon>Eukaryota</taxon>
        <taxon>Metazoa</taxon>
        <taxon>Cnidaria</taxon>
        <taxon>Anthozoa</taxon>
        <taxon>Octocorallia</taxon>
        <taxon>Malacalcyonacea</taxon>
        <taxon>Plexauridae</taxon>
        <taxon>Paramuricea</taxon>
    </lineage>
</organism>
<accession>A0A6S7I573</accession>
<dbReference type="PANTHER" id="PTHR33444">
    <property type="entry name" value="SI:DKEY-19B23.12-RELATED"/>
    <property type="match status" value="1"/>
</dbReference>
<dbReference type="EMBL" id="CACRXK020007974">
    <property type="protein sequence ID" value="CAB4013664.1"/>
    <property type="molecule type" value="Genomic_DNA"/>
</dbReference>
<sequence>MLAIFNIIPITIIVIGAVYLDECRIERMIPVFLIVHGSVYLLRYTVTTCLRVGTKNDEEIDTEKDVDTIRFFNVFLFFIDLFLVIWFIVGSVWVYGHFSDVQYHDSNGPSYCSRVAYLFAFWFTTIHYIVLGMCMFCCPCIICYYYARVQY</sequence>
<reference evidence="1" key="1">
    <citation type="submission" date="2020-04" db="EMBL/GenBank/DDBJ databases">
        <authorList>
            <person name="Alioto T."/>
            <person name="Alioto T."/>
            <person name="Gomez Garrido J."/>
        </authorList>
    </citation>
    <scope>NUCLEOTIDE SEQUENCE</scope>
    <source>
        <strain evidence="1">A484AB</strain>
    </source>
</reference>
<evidence type="ECO:0000313" key="2">
    <source>
        <dbReference type="Proteomes" id="UP001152795"/>
    </source>
</evidence>
<name>A0A6S7I573_PARCT</name>
<comment type="caution">
    <text evidence="1">The sequence shown here is derived from an EMBL/GenBank/DDBJ whole genome shotgun (WGS) entry which is preliminary data.</text>
</comment>
<proteinExistence type="predicted"/>
<keyword evidence="2" id="KW-1185">Reference proteome</keyword>
<gene>
    <name evidence="1" type="ORF">PACLA_8A065042</name>
</gene>